<sequence length="646" mass="73524">MSTRSGRVRASIADTSPSRRRKVASPSRSPARNRKESTERTTRQSPARKSPSRKPTLKYPARKSPSRTVKEKDESVSKSPAKRASMQNAEVKLEDFSAKLEVFRSTRSKRIEYTVKDIPIKSIEDDLNGVDSTEFSKYSMRNRRSIDIAPRQSSLLRDLENVPDIRRSLSKSLSNSLSKSISKTIDTYSDDESELLFRGKSTSVVRKLSTPVPSTVSLAQVNNKFEFGGIFGAIALMFIIPLIVFGILTSCTKVCSHNIHLDLTVYKNTIWFTLPSLEIILVQQILQAGIHMLPVLGSKQVDGVGKKFCFNALFASIVTLTILFSLNFYNIFDINLILDSHLQLGVGSFLISVVLSVFLYLKARNMNENDLNPYGNSKYAVYNYFIGREVYPQIKKFNIKLWTYRVCNITTLILLVLVLKQSFYVEGKNLENISLTNYQEILSKVQYRPTLAVFTLMQIIYALYFVICEYKVISTFYWQYEGLGYMQLTATALYPFYFTSISKYVADSGLSLRTNTLIAASALFLFGFVFMYVSNNIKHRFRKNPLDPTTVHLDSMPTFHGKKLLLSNLWGFVRHPNYLGDIIMHIALALPGILSSRPVAALPALLPIVVLIHRAWRDHCRCRRRYGAAWQRYCKRVPSLLLPKIL</sequence>
<keyword evidence="7 11" id="KW-0472">Membrane</keyword>
<organism evidence="12 13">
    <name type="scientific">Pieris macdunnoughi</name>
    <dbReference type="NCBI Taxonomy" id="345717"/>
    <lineage>
        <taxon>Eukaryota</taxon>
        <taxon>Metazoa</taxon>
        <taxon>Ecdysozoa</taxon>
        <taxon>Arthropoda</taxon>
        <taxon>Hexapoda</taxon>
        <taxon>Insecta</taxon>
        <taxon>Pterygota</taxon>
        <taxon>Neoptera</taxon>
        <taxon>Endopterygota</taxon>
        <taxon>Lepidoptera</taxon>
        <taxon>Glossata</taxon>
        <taxon>Ditrysia</taxon>
        <taxon>Papilionoidea</taxon>
        <taxon>Pieridae</taxon>
        <taxon>Pierinae</taxon>
        <taxon>Pieris</taxon>
    </lineage>
</organism>
<dbReference type="GO" id="GO:0050613">
    <property type="term" value="F:Delta14-sterol reductase activity"/>
    <property type="evidence" value="ECO:0007669"/>
    <property type="project" value="TreeGrafter"/>
</dbReference>
<evidence type="ECO:0008006" key="14">
    <source>
        <dbReference type="Google" id="ProtNLM"/>
    </source>
</evidence>
<evidence type="ECO:0000256" key="8">
    <source>
        <dbReference type="ARBA" id="ARBA00023170"/>
    </source>
</evidence>
<keyword evidence="13" id="KW-1185">Reference proteome</keyword>
<name>A0A821Y1F4_9NEOP</name>
<feature type="transmembrane region" description="Helical" evidence="11">
    <location>
        <begin position="227"/>
        <end position="250"/>
    </location>
</feature>
<feature type="transmembrane region" description="Helical" evidence="11">
    <location>
        <begin position="445"/>
        <end position="466"/>
    </location>
</feature>
<evidence type="ECO:0000256" key="7">
    <source>
        <dbReference type="ARBA" id="ARBA00023136"/>
    </source>
</evidence>
<evidence type="ECO:0000313" key="13">
    <source>
        <dbReference type="Proteomes" id="UP000663880"/>
    </source>
</evidence>
<evidence type="ECO:0000256" key="1">
    <source>
        <dbReference type="ARBA" id="ARBA00004473"/>
    </source>
</evidence>
<feature type="region of interest" description="Disordered" evidence="10">
    <location>
        <begin position="1"/>
        <end position="88"/>
    </location>
</feature>
<comment type="subcellular location">
    <subcellularLocation>
        <location evidence="1">Nucleus inner membrane</location>
        <topology evidence="1">Multi-pass membrane protein</topology>
    </subcellularLocation>
</comment>
<reference evidence="12" key="1">
    <citation type="submission" date="2021-02" db="EMBL/GenBank/DDBJ databases">
        <authorList>
            <person name="Steward A R."/>
        </authorList>
    </citation>
    <scope>NUCLEOTIDE SEQUENCE</scope>
</reference>
<keyword evidence="3" id="KW-0597">Phosphoprotein</keyword>
<feature type="transmembrane region" description="Helical" evidence="11">
    <location>
        <begin position="517"/>
        <end position="534"/>
    </location>
</feature>
<dbReference type="InterPro" id="IPR001171">
    <property type="entry name" value="ERG24_DHCR-like"/>
</dbReference>
<keyword evidence="4 11" id="KW-0812">Transmembrane</keyword>
<comment type="similarity">
    <text evidence="2">Belongs to the ERG4/ERG24 family.</text>
</comment>
<evidence type="ECO:0000256" key="2">
    <source>
        <dbReference type="ARBA" id="ARBA00005402"/>
    </source>
</evidence>
<dbReference type="AlphaFoldDB" id="A0A821Y1F4"/>
<dbReference type="EMBL" id="CAJOBZ010000073">
    <property type="protein sequence ID" value="CAF4951379.1"/>
    <property type="molecule type" value="Genomic_DNA"/>
</dbReference>
<dbReference type="OrthoDB" id="5326588at2759"/>
<feature type="transmembrane region" description="Helical" evidence="11">
    <location>
        <begin position="341"/>
        <end position="361"/>
    </location>
</feature>
<keyword evidence="9" id="KW-0539">Nucleus</keyword>
<accession>A0A821Y1F4</accession>
<evidence type="ECO:0000256" key="3">
    <source>
        <dbReference type="ARBA" id="ARBA00022553"/>
    </source>
</evidence>
<protein>
    <recommendedName>
        <fullName evidence="14">Lamin-B receptor</fullName>
    </recommendedName>
</protein>
<dbReference type="Proteomes" id="UP000663880">
    <property type="component" value="Unassembled WGS sequence"/>
</dbReference>
<gene>
    <name evidence="12" type="ORF">PMACD_LOCUS15723</name>
</gene>
<feature type="compositionally biased region" description="Basic residues" evidence="10">
    <location>
        <begin position="50"/>
        <end position="65"/>
    </location>
</feature>
<keyword evidence="6" id="KW-0238">DNA-binding</keyword>
<dbReference type="Gene3D" id="1.20.120.1630">
    <property type="match status" value="1"/>
</dbReference>
<evidence type="ECO:0000256" key="9">
    <source>
        <dbReference type="ARBA" id="ARBA00023242"/>
    </source>
</evidence>
<keyword evidence="5 11" id="KW-1133">Transmembrane helix</keyword>
<evidence type="ECO:0000313" key="12">
    <source>
        <dbReference type="EMBL" id="CAF4951379.1"/>
    </source>
</evidence>
<evidence type="ECO:0000256" key="6">
    <source>
        <dbReference type="ARBA" id="ARBA00023125"/>
    </source>
</evidence>
<comment type="caution">
    <text evidence="12">The sequence shown here is derived from an EMBL/GenBank/DDBJ whole genome shotgun (WGS) entry which is preliminary data.</text>
</comment>
<evidence type="ECO:0000256" key="4">
    <source>
        <dbReference type="ARBA" id="ARBA00022692"/>
    </source>
</evidence>
<dbReference type="GO" id="GO:0003677">
    <property type="term" value="F:DNA binding"/>
    <property type="evidence" value="ECO:0007669"/>
    <property type="project" value="UniProtKB-KW"/>
</dbReference>
<dbReference type="Pfam" id="PF01222">
    <property type="entry name" value="ERG4_ERG24"/>
    <property type="match status" value="1"/>
</dbReference>
<feature type="transmembrane region" description="Helical" evidence="11">
    <location>
        <begin position="402"/>
        <end position="425"/>
    </location>
</feature>
<feature type="transmembrane region" description="Helical" evidence="11">
    <location>
        <begin position="478"/>
        <end position="497"/>
    </location>
</feature>
<dbReference type="PANTHER" id="PTHR21257:SF55">
    <property type="entry name" value="DELTA(14)-STEROL REDUCTASE LBR"/>
    <property type="match status" value="1"/>
</dbReference>
<evidence type="ECO:0000256" key="5">
    <source>
        <dbReference type="ARBA" id="ARBA00022989"/>
    </source>
</evidence>
<evidence type="ECO:0000256" key="10">
    <source>
        <dbReference type="SAM" id="MobiDB-lite"/>
    </source>
</evidence>
<keyword evidence="8" id="KW-0675">Receptor</keyword>
<proteinExistence type="inferred from homology"/>
<dbReference type="GO" id="GO:0005637">
    <property type="term" value="C:nuclear inner membrane"/>
    <property type="evidence" value="ECO:0007669"/>
    <property type="project" value="UniProtKB-SubCell"/>
</dbReference>
<feature type="compositionally biased region" description="Basic and acidic residues" evidence="10">
    <location>
        <begin position="33"/>
        <end position="42"/>
    </location>
</feature>
<evidence type="ECO:0000256" key="11">
    <source>
        <dbReference type="SAM" id="Phobius"/>
    </source>
</evidence>
<dbReference type="GO" id="GO:0006695">
    <property type="term" value="P:cholesterol biosynthetic process"/>
    <property type="evidence" value="ECO:0007669"/>
    <property type="project" value="TreeGrafter"/>
</dbReference>
<feature type="transmembrane region" description="Helical" evidence="11">
    <location>
        <begin position="308"/>
        <end position="329"/>
    </location>
</feature>
<dbReference type="PANTHER" id="PTHR21257">
    <property type="entry name" value="DELTA(14)-STEROL REDUCTASE"/>
    <property type="match status" value="1"/>
</dbReference>
<dbReference type="GO" id="GO:0005789">
    <property type="term" value="C:endoplasmic reticulum membrane"/>
    <property type="evidence" value="ECO:0007669"/>
    <property type="project" value="TreeGrafter"/>
</dbReference>